<feature type="transmembrane region" description="Helical" evidence="3">
    <location>
        <begin position="325"/>
        <end position="342"/>
    </location>
</feature>
<name>A0ABR5JWT8_9BACI</name>
<dbReference type="InterPro" id="IPR002656">
    <property type="entry name" value="Acyl_transf_3_dom"/>
</dbReference>
<accession>A0ABR5JWT8</accession>
<evidence type="ECO:0000256" key="2">
    <source>
        <dbReference type="ARBA" id="ARBA00007400"/>
    </source>
</evidence>
<dbReference type="PANTHER" id="PTHR23028:SF53">
    <property type="entry name" value="ACYL_TRANSF_3 DOMAIN-CONTAINING PROTEIN"/>
    <property type="match status" value="1"/>
</dbReference>
<feature type="domain" description="Acyltransferase 3" evidence="4">
    <location>
        <begin position="8"/>
        <end position="339"/>
    </location>
</feature>
<proteinExistence type="inferred from homology"/>
<keyword evidence="3" id="KW-0812">Transmembrane</keyword>
<keyword evidence="3" id="KW-1133">Transmembrane helix</keyword>
<feature type="transmembrane region" description="Helical" evidence="3">
    <location>
        <begin position="188"/>
        <end position="205"/>
    </location>
</feature>
<feature type="transmembrane region" description="Helical" evidence="3">
    <location>
        <begin position="290"/>
        <end position="313"/>
    </location>
</feature>
<feature type="transmembrane region" description="Helical" evidence="3">
    <location>
        <begin position="217"/>
        <end position="239"/>
    </location>
</feature>
<feature type="transmembrane region" description="Helical" evidence="3">
    <location>
        <begin position="156"/>
        <end position="176"/>
    </location>
</feature>
<gene>
    <name evidence="5" type="ORF">AEA09_17985</name>
</gene>
<reference evidence="6" key="1">
    <citation type="submission" date="2015-07" db="EMBL/GenBank/DDBJ databases">
        <title>Fjat-14205 dsm 2895.</title>
        <authorList>
            <person name="Liu B."/>
            <person name="Wang J."/>
            <person name="Zhu Y."/>
            <person name="Liu G."/>
            <person name="Chen Q."/>
            <person name="Chen Z."/>
            <person name="Lan J."/>
            <person name="Che J."/>
            <person name="Ge C."/>
            <person name="Shi H."/>
            <person name="Pan Z."/>
            <person name="Liu X."/>
        </authorList>
    </citation>
    <scope>NUCLEOTIDE SEQUENCE [LARGE SCALE GENOMIC DNA]</scope>
    <source>
        <strain evidence="6">DSM 25560</strain>
    </source>
</reference>
<dbReference type="InterPro" id="IPR050879">
    <property type="entry name" value="Acyltransferase_3"/>
</dbReference>
<comment type="caution">
    <text evidence="5">The sequence shown here is derived from an EMBL/GenBank/DDBJ whole genome shotgun (WGS) entry which is preliminary data.</text>
</comment>
<dbReference type="Pfam" id="PF01757">
    <property type="entry name" value="Acyl_transf_3"/>
    <property type="match status" value="1"/>
</dbReference>
<sequence>MNSNLLINSLNGLRGIAVLIVVFSHTGNSGLYLLPGLNLTGIGQFGVILFFFLSAFLLSRPFFHKPELVYDTQKWLNYFIRRFLRIIPLYYIVVLLDFYFHNTQILPTDKQELIDHLLFIKGNGVYWSVPVELKFYLMLPIFIFLFIVCSKNKMAFRFLLIGILSLFISNAVFAYTNSFLENLFIHRYIIAFIAGVLTSYIYVQTEKNKLSLFNKKTFEIIAFACIALMITQIPSIRYYFQGGQNFNYSSMDWSEYYKYRHLFAVACFSVFTYCYLNGTGLINNFLSTKILSFIGELSFSMYLLHMPVLYFVVANFNINSNLQTLLVFIITILISTLTYNLIEKPFMNLSKKRSSVNKTQINIEQT</sequence>
<protein>
    <recommendedName>
        <fullName evidence="4">Acyltransferase 3 domain-containing protein</fullName>
    </recommendedName>
</protein>
<dbReference type="RefSeq" id="WP_053585323.1">
    <property type="nucleotide sequence ID" value="NZ_LGRV01000007.1"/>
</dbReference>
<feature type="transmembrane region" description="Helical" evidence="3">
    <location>
        <begin position="133"/>
        <end position="149"/>
    </location>
</feature>
<feature type="transmembrane region" description="Helical" evidence="3">
    <location>
        <begin position="83"/>
        <end position="100"/>
    </location>
</feature>
<dbReference type="PANTHER" id="PTHR23028">
    <property type="entry name" value="ACETYLTRANSFERASE"/>
    <property type="match status" value="1"/>
</dbReference>
<comment type="similarity">
    <text evidence="2">Belongs to the acyltransferase 3 family.</text>
</comment>
<feature type="transmembrane region" description="Helical" evidence="3">
    <location>
        <begin position="259"/>
        <end position="278"/>
    </location>
</feature>
<dbReference type="EMBL" id="LGRV01000007">
    <property type="protein sequence ID" value="KOS66627.1"/>
    <property type="molecule type" value="Genomic_DNA"/>
</dbReference>
<dbReference type="Proteomes" id="UP000050668">
    <property type="component" value="Unassembled WGS sequence"/>
</dbReference>
<evidence type="ECO:0000256" key="3">
    <source>
        <dbReference type="SAM" id="Phobius"/>
    </source>
</evidence>
<keyword evidence="3" id="KW-0472">Membrane</keyword>
<comment type="subcellular location">
    <subcellularLocation>
        <location evidence="1">Membrane</location>
    </subcellularLocation>
</comment>
<organism evidence="5 6">
    <name type="scientific">Lysinibacillus contaminans</name>
    <dbReference type="NCBI Taxonomy" id="1293441"/>
    <lineage>
        <taxon>Bacteria</taxon>
        <taxon>Bacillati</taxon>
        <taxon>Bacillota</taxon>
        <taxon>Bacilli</taxon>
        <taxon>Bacillales</taxon>
        <taxon>Bacillaceae</taxon>
        <taxon>Lysinibacillus</taxon>
    </lineage>
</organism>
<keyword evidence="6" id="KW-1185">Reference proteome</keyword>
<feature type="transmembrane region" description="Helical" evidence="3">
    <location>
        <begin position="41"/>
        <end position="63"/>
    </location>
</feature>
<evidence type="ECO:0000259" key="4">
    <source>
        <dbReference type="Pfam" id="PF01757"/>
    </source>
</evidence>
<evidence type="ECO:0000313" key="5">
    <source>
        <dbReference type="EMBL" id="KOS66627.1"/>
    </source>
</evidence>
<feature type="transmembrane region" description="Helical" evidence="3">
    <location>
        <begin position="12"/>
        <end position="35"/>
    </location>
</feature>
<evidence type="ECO:0000313" key="6">
    <source>
        <dbReference type="Proteomes" id="UP000050668"/>
    </source>
</evidence>
<evidence type="ECO:0000256" key="1">
    <source>
        <dbReference type="ARBA" id="ARBA00004370"/>
    </source>
</evidence>